<comment type="caution">
    <text evidence="2">The sequence shown here is derived from an EMBL/GenBank/DDBJ whole genome shotgun (WGS) entry which is preliminary data.</text>
</comment>
<sequence length="208" mass="22554">MSADALGMALLCLARREMAAFFQGREDDACVPAGRAEADGARRLATEAAATPIDDALNARLRAPGATFVTITEYGRLRGCIGSLEAWRPLIDDVRANALAAAFRDSRFAPLTAAELAAIRVEVSLLGASTPLDFRNEAEALAQLRPGQDGVILSCDGRRATFLPQVWDELPDPPEFLAQLKRKAGLPAAYWNERIALSRYAVQKWQEA</sequence>
<dbReference type="Gene3D" id="3.30.700.20">
    <property type="entry name" value="Hypothetical protein ph0010, domain 1"/>
    <property type="match status" value="1"/>
</dbReference>
<dbReference type="OrthoDB" id="9782820at2"/>
<evidence type="ECO:0000259" key="1">
    <source>
        <dbReference type="PROSITE" id="PS51112"/>
    </source>
</evidence>
<dbReference type="EMBL" id="JACIGE010000007">
    <property type="protein sequence ID" value="MBB4247830.1"/>
    <property type="molecule type" value="Genomic_DNA"/>
</dbReference>
<accession>A0A840GAA0</accession>
<evidence type="ECO:0000313" key="2">
    <source>
        <dbReference type="EMBL" id="MBB4247830.1"/>
    </source>
</evidence>
<dbReference type="InterPro" id="IPR002733">
    <property type="entry name" value="AMMECR1_domain"/>
</dbReference>
<dbReference type="NCBIfam" id="TIGR00296">
    <property type="entry name" value="TIGR00296 family protein"/>
    <property type="match status" value="1"/>
</dbReference>
<dbReference type="Pfam" id="PF01871">
    <property type="entry name" value="AMMECR1"/>
    <property type="match status" value="1"/>
</dbReference>
<dbReference type="InterPro" id="IPR027485">
    <property type="entry name" value="AMMECR1_N"/>
</dbReference>
<dbReference type="PROSITE" id="PS51112">
    <property type="entry name" value="AMMECR1"/>
    <property type="match status" value="1"/>
</dbReference>
<organism evidence="2 3">
    <name type="scientific">Rhodocyclus tenuis</name>
    <name type="common">Rhodospirillum tenue</name>
    <dbReference type="NCBI Taxonomy" id="1066"/>
    <lineage>
        <taxon>Bacteria</taxon>
        <taxon>Pseudomonadati</taxon>
        <taxon>Pseudomonadota</taxon>
        <taxon>Betaproteobacteria</taxon>
        <taxon>Rhodocyclales</taxon>
        <taxon>Rhodocyclaceae</taxon>
        <taxon>Rhodocyclus</taxon>
    </lineage>
</organism>
<reference evidence="2 3" key="1">
    <citation type="submission" date="2020-08" db="EMBL/GenBank/DDBJ databases">
        <title>Genome sequencing of Purple Non-Sulfur Bacteria from various extreme environments.</title>
        <authorList>
            <person name="Mayer M."/>
        </authorList>
    </citation>
    <scope>NUCLEOTIDE SEQUENCE [LARGE SCALE GENOMIC DNA]</scope>
    <source>
        <strain evidence="2 3">2761</strain>
    </source>
</reference>
<dbReference type="Proteomes" id="UP000587070">
    <property type="component" value="Unassembled WGS sequence"/>
</dbReference>
<dbReference type="PANTHER" id="PTHR13016:SF0">
    <property type="entry name" value="AMME SYNDROME CANDIDATE GENE 1 PROTEIN"/>
    <property type="match status" value="1"/>
</dbReference>
<proteinExistence type="predicted"/>
<name>A0A840GAA0_RHOTE</name>
<dbReference type="InterPro" id="IPR036071">
    <property type="entry name" value="AMMECR1_dom_sf"/>
</dbReference>
<dbReference type="InterPro" id="IPR027623">
    <property type="entry name" value="AmmeMemoSam_A"/>
</dbReference>
<dbReference type="Gene3D" id="3.30.1490.150">
    <property type="entry name" value="Hypothetical protein ph0010, domain 2"/>
    <property type="match status" value="1"/>
</dbReference>
<gene>
    <name evidence="2" type="ORF">GGD90_002215</name>
</gene>
<dbReference type="InterPro" id="IPR023473">
    <property type="entry name" value="AMMECR1"/>
</dbReference>
<evidence type="ECO:0000313" key="3">
    <source>
        <dbReference type="Proteomes" id="UP000587070"/>
    </source>
</evidence>
<feature type="domain" description="AMMECR1" evidence="1">
    <location>
        <begin position="25"/>
        <end position="208"/>
    </location>
</feature>
<dbReference type="RefSeq" id="WP_153116792.1">
    <property type="nucleotide sequence ID" value="NZ_JACIGE010000007.1"/>
</dbReference>
<dbReference type="SUPFAM" id="SSF143447">
    <property type="entry name" value="AMMECR1-like"/>
    <property type="match status" value="1"/>
</dbReference>
<dbReference type="AlphaFoldDB" id="A0A840GAA0"/>
<dbReference type="PANTHER" id="PTHR13016">
    <property type="entry name" value="AMMECR1 HOMOLOG"/>
    <property type="match status" value="1"/>
</dbReference>
<keyword evidence="3" id="KW-1185">Reference proteome</keyword>
<dbReference type="NCBIfam" id="TIGR04335">
    <property type="entry name" value="AmmeMemoSam_A"/>
    <property type="match status" value="1"/>
</dbReference>
<protein>
    <recommendedName>
        <fullName evidence="1">AMMECR1 domain-containing protein</fullName>
    </recommendedName>
</protein>